<name>A0AAD0PBS5_9LACO</name>
<protein>
    <submittedName>
        <fullName evidence="3">Transcriptional regulator</fullName>
    </submittedName>
</protein>
<reference evidence="5 6" key="1">
    <citation type="submission" date="2017-09" db="EMBL/GenBank/DDBJ databases">
        <title>Predominant Lactobacillus spp. isolated from feces of mice subjected to short-term calorie restriction.</title>
        <authorList>
            <person name="Zhang C."/>
            <person name="Zhao L."/>
            <person name="Pan F."/>
        </authorList>
    </citation>
    <scope>NUCLEOTIDE SEQUENCE [LARGE SCALE GENOMIC DNA]</scope>
    <source>
        <strain evidence="4 5">CR141</strain>
        <strain evidence="3 6">CR147</strain>
    </source>
</reference>
<feature type="domain" description="HTH cro/C1-type" evidence="2">
    <location>
        <begin position="12"/>
        <end position="67"/>
    </location>
</feature>
<dbReference type="PANTHER" id="PTHR46797:SF1">
    <property type="entry name" value="METHYLPHOSPHONATE SYNTHASE"/>
    <property type="match status" value="1"/>
</dbReference>
<dbReference type="Proteomes" id="UP000250143">
    <property type="component" value="Chromosome"/>
</dbReference>
<dbReference type="InterPro" id="IPR001387">
    <property type="entry name" value="Cro/C1-type_HTH"/>
</dbReference>
<sequence length="118" mass="13323">MSAKRIDIGQTIKFYRKKQGLTQEQVAESSGLSVKYISLLENGSAKNISIQKLSDIASALEVNLATLLTNDKPQFSDNSTPYTELLFLKLQNLPTEKSEEFSKIFLDLFRSLENFSQK</sequence>
<dbReference type="SMART" id="SM00530">
    <property type="entry name" value="HTH_XRE"/>
    <property type="match status" value="1"/>
</dbReference>
<dbReference type="GO" id="GO:0003700">
    <property type="term" value="F:DNA-binding transcription factor activity"/>
    <property type="evidence" value="ECO:0007669"/>
    <property type="project" value="TreeGrafter"/>
</dbReference>
<dbReference type="GO" id="GO:0003677">
    <property type="term" value="F:DNA binding"/>
    <property type="evidence" value="ECO:0007669"/>
    <property type="project" value="UniProtKB-KW"/>
</dbReference>
<evidence type="ECO:0000256" key="1">
    <source>
        <dbReference type="ARBA" id="ARBA00023125"/>
    </source>
</evidence>
<evidence type="ECO:0000313" key="3">
    <source>
        <dbReference type="EMBL" id="AWZ38363.1"/>
    </source>
</evidence>
<dbReference type="Gene3D" id="1.10.260.40">
    <property type="entry name" value="lambda repressor-like DNA-binding domains"/>
    <property type="match status" value="1"/>
</dbReference>
<dbReference type="GO" id="GO:0005829">
    <property type="term" value="C:cytosol"/>
    <property type="evidence" value="ECO:0007669"/>
    <property type="project" value="TreeGrafter"/>
</dbReference>
<dbReference type="KEGG" id="lmur:CPS94_05090"/>
<dbReference type="InterPro" id="IPR050807">
    <property type="entry name" value="TransReg_Diox_bact_type"/>
</dbReference>
<dbReference type="PANTHER" id="PTHR46797">
    <property type="entry name" value="HTH-TYPE TRANSCRIPTIONAL REGULATOR"/>
    <property type="match status" value="1"/>
</dbReference>
<dbReference type="EMBL" id="CP023566">
    <property type="protein sequence ID" value="AWZ40648.1"/>
    <property type="molecule type" value="Genomic_DNA"/>
</dbReference>
<dbReference type="PROSITE" id="PS50943">
    <property type="entry name" value="HTH_CROC1"/>
    <property type="match status" value="1"/>
</dbReference>
<dbReference type="Proteomes" id="UP000250153">
    <property type="component" value="Chromosome"/>
</dbReference>
<evidence type="ECO:0000259" key="2">
    <source>
        <dbReference type="PROSITE" id="PS50943"/>
    </source>
</evidence>
<proteinExistence type="predicted"/>
<dbReference type="CDD" id="cd00093">
    <property type="entry name" value="HTH_XRE"/>
    <property type="match status" value="1"/>
</dbReference>
<evidence type="ECO:0000313" key="5">
    <source>
        <dbReference type="Proteomes" id="UP000250143"/>
    </source>
</evidence>
<evidence type="ECO:0000313" key="4">
    <source>
        <dbReference type="EMBL" id="AWZ40648.1"/>
    </source>
</evidence>
<evidence type="ECO:0000313" key="6">
    <source>
        <dbReference type="Proteomes" id="UP000250153"/>
    </source>
</evidence>
<accession>A0AAD0PBS5</accession>
<dbReference type="GeneID" id="48466506"/>
<dbReference type="SUPFAM" id="SSF47413">
    <property type="entry name" value="lambda repressor-like DNA-binding domains"/>
    <property type="match status" value="1"/>
</dbReference>
<dbReference type="RefSeq" id="WP_112194665.1">
    <property type="nucleotide sequence ID" value="NZ_CP023565.1"/>
</dbReference>
<dbReference type="Pfam" id="PF01381">
    <property type="entry name" value="HTH_3"/>
    <property type="match status" value="1"/>
</dbReference>
<dbReference type="AlphaFoldDB" id="A0AAD0PBS5"/>
<dbReference type="InterPro" id="IPR010982">
    <property type="entry name" value="Lambda_DNA-bd_dom_sf"/>
</dbReference>
<keyword evidence="5" id="KW-1185">Reference proteome</keyword>
<keyword evidence="1" id="KW-0238">DNA-binding</keyword>
<organism evidence="3 6">
    <name type="scientific">Ligilactobacillus murinus</name>
    <dbReference type="NCBI Taxonomy" id="1622"/>
    <lineage>
        <taxon>Bacteria</taxon>
        <taxon>Bacillati</taxon>
        <taxon>Bacillota</taxon>
        <taxon>Bacilli</taxon>
        <taxon>Lactobacillales</taxon>
        <taxon>Lactobacillaceae</taxon>
        <taxon>Ligilactobacillus</taxon>
    </lineage>
</organism>
<gene>
    <name evidence="4" type="ORF">CPQ89_06375</name>
    <name evidence="3" type="ORF">CPS94_05090</name>
</gene>
<dbReference type="EMBL" id="CP023565">
    <property type="protein sequence ID" value="AWZ38363.1"/>
    <property type="molecule type" value="Genomic_DNA"/>
</dbReference>